<dbReference type="Gene3D" id="3.10.450.620">
    <property type="entry name" value="JHP933, nucleotidyltransferase-like core domain"/>
    <property type="match status" value="1"/>
</dbReference>
<evidence type="ECO:0000313" key="2">
    <source>
        <dbReference type="Proteomes" id="UP001161391"/>
    </source>
</evidence>
<reference evidence="1" key="2">
    <citation type="submission" date="2023-01" db="EMBL/GenBank/DDBJ databases">
        <title>Draft genome sequence of Algimonas ampicilliniresistens strain NBRC 108219.</title>
        <authorList>
            <person name="Sun Q."/>
            <person name="Mori K."/>
        </authorList>
    </citation>
    <scope>NUCLEOTIDE SEQUENCE</scope>
    <source>
        <strain evidence="1">NBRC 108219</strain>
    </source>
</reference>
<proteinExistence type="predicted"/>
<reference evidence="1" key="1">
    <citation type="journal article" date="2014" name="Int. J. Syst. Evol. Microbiol.">
        <title>Complete genome of a new Firmicutes species belonging to the dominant human colonic microbiota ('Ruminococcus bicirculans') reveals two chromosomes and a selective capacity to utilize plant glucans.</title>
        <authorList>
            <consortium name="NISC Comparative Sequencing Program"/>
            <person name="Wegmann U."/>
            <person name="Louis P."/>
            <person name="Goesmann A."/>
            <person name="Henrissat B."/>
            <person name="Duncan S.H."/>
            <person name="Flint H.J."/>
        </authorList>
    </citation>
    <scope>NUCLEOTIDE SEQUENCE</scope>
    <source>
        <strain evidence="1">NBRC 108219</strain>
    </source>
</reference>
<comment type="caution">
    <text evidence="1">The sequence shown here is derived from an EMBL/GenBank/DDBJ whole genome shotgun (WGS) entry which is preliminary data.</text>
</comment>
<evidence type="ECO:0000313" key="1">
    <source>
        <dbReference type="EMBL" id="GLQ22563.1"/>
    </source>
</evidence>
<name>A0ABQ5V4U5_9PROT</name>
<dbReference type="InterPro" id="IPR014942">
    <property type="entry name" value="AbiEii"/>
</dbReference>
<dbReference type="EMBL" id="BSNK01000001">
    <property type="protein sequence ID" value="GLQ22563.1"/>
    <property type="molecule type" value="Genomic_DNA"/>
</dbReference>
<gene>
    <name evidence="1" type="ORF">GCM10007853_04370</name>
</gene>
<organism evidence="1 2">
    <name type="scientific">Algimonas ampicilliniresistens</name>
    <dbReference type="NCBI Taxonomy" id="1298735"/>
    <lineage>
        <taxon>Bacteria</taxon>
        <taxon>Pseudomonadati</taxon>
        <taxon>Pseudomonadota</taxon>
        <taxon>Alphaproteobacteria</taxon>
        <taxon>Maricaulales</taxon>
        <taxon>Robiginitomaculaceae</taxon>
        <taxon>Algimonas</taxon>
    </lineage>
</organism>
<dbReference type="Proteomes" id="UP001161391">
    <property type="component" value="Unassembled WGS sequence"/>
</dbReference>
<dbReference type="Pfam" id="PF08843">
    <property type="entry name" value="AbiEii"/>
    <property type="match status" value="1"/>
</dbReference>
<sequence length="93" mass="10679">MGVAPIIVEKDFWVCWTLKRVFSLQDMETGLIFKGGTSLSKAYGVIRRFSEDIDLSLDRRDLGFDGDRDPARDGLSNYRRKALLEELSKRAEH</sequence>
<keyword evidence="2" id="KW-1185">Reference proteome</keyword>
<protein>
    <recommendedName>
        <fullName evidence="3">Nucleotidyl transferase AbiEii/AbiGii toxin family protein</fullName>
    </recommendedName>
</protein>
<evidence type="ECO:0008006" key="3">
    <source>
        <dbReference type="Google" id="ProtNLM"/>
    </source>
</evidence>
<accession>A0ABQ5V4U5</accession>